<evidence type="ECO:0000259" key="1">
    <source>
        <dbReference type="Pfam" id="PF08378"/>
    </source>
</evidence>
<evidence type="ECO:0000313" key="3">
    <source>
        <dbReference type="Proteomes" id="UP000219412"/>
    </source>
</evidence>
<dbReference type="OrthoDB" id="2417706at2"/>
<reference evidence="3" key="1">
    <citation type="submission" date="2017-08" db="EMBL/GenBank/DDBJ databases">
        <authorList>
            <person name="Varghese N."/>
            <person name="Submissions S."/>
        </authorList>
    </citation>
    <scope>NUCLEOTIDE SEQUENCE [LARGE SCALE GENOMIC DNA]</scope>
    <source>
        <strain evidence="3">DSM 23173</strain>
    </source>
</reference>
<sequence>MVILLRHKPMKLEQLEIMKCRAGVGGAELNELDNLKLGWEGEGEMDAMIEFVIRGRNCIHLKDYRFSVNQAAGDGKIVRSSSEVQIDNVLIAGDRIFTFEVKKYNFDLIYGDEVWTYTNGEKFKNLMQQVSRQNDAFRHLLKKSGAGMEVYSCLVLISPAQTIYSLPYGKNILVHSAVGKFLERVVRDNRYSYDRLAGFLESRRVTKSMYDAPVNVEVDELRGGVFCENCYVELERLGRDCFSCPSCNEDFDLLSVIQRLIHELRILNSDWPINSLILSKYSGNQISSSYIRTQKRLGNLKY</sequence>
<dbReference type="InterPro" id="IPR011528">
    <property type="entry name" value="NERD"/>
</dbReference>
<protein>
    <submittedName>
        <fullName evidence="2">Nuclease-like protein</fullName>
    </submittedName>
</protein>
<dbReference type="AlphaFoldDB" id="A0A285URH5"/>
<proteinExistence type="predicted"/>
<dbReference type="Pfam" id="PF08378">
    <property type="entry name" value="NERD"/>
    <property type="match status" value="1"/>
</dbReference>
<evidence type="ECO:0000313" key="2">
    <source>
        <dbReference type="EMBL" id="SOC44307.1"/>
    </source>
</evidence>
<dbReference type="EMBL" id="OBQF01000006">
    <property type="protein sequence ID" value="SOC44307.1"/>
    <property type="molecule type" value="Genomic_DNA"/>
</dbReference>
<gene>
    <name evidence="2" type="ORF">SAMN05878391_2279</name>
</gene>
<keyword evidence="3" id="KW-1185">Reference proteome</keyword>
<name>A0A285URH5_9STAP</name>
<feature type="domain" description="NERD" evidence="1">
    <location>
        <begin position="38"/>
        <end position="156"/>
    </location>
</feature>
<accession>A0A285URH5</accession>
<organism evidence="2 3">
    <name type="scientific">Salinicoccus kekensis</name>
    <dbReference type="NCBI Taxonomy" id="714307"/>
    <lineage>
        <taxon>Bacteria</taxon>
        <taxon>Bacillati</taxon>
        <taxon>Bacillota</taxon>
        <taxon>Bacilli</taxon>
        <taxon>Bacillales</taxon>
        <taxon>Staphylococcaceae</taxon>
        <taxon>Salinicoccus</taxon>
    </lineage>
</organism>
<dbReference type="Proteomes" id="UP000219412">
    <property type="component" value="Unassembled WGS sequence"/>
</dbReference>